<keyword evidence="1" id="KW-1133">Transmembrane helix</keyword>
<organism evidence="2 3">
    <name type="scientific">Paramagnetospirillum kuznetsovii</name>
    <dbReference type="NCBI Taxonomy" id="2053833"/>
    <lineage>
        <taxon>Bacteria</taxon>
        <taxon>Pseudomonadati</taxon>
        <taxon>Pseudomonadota</taxon>
        <taxon>Alphaproteobacteria</taxon>
        <taxon>Rhodospirillales</taxon>
        <taxon>Magnetospirillaceae</taxon>
        <taxon>Paramagnetospirillum</taxon>
    </lineage>
</organism>
<keyword evidence="1" id="KW-0812">Transmembrane</keyword>
<dbReference type="RefSeq" id="WP_112146478.1">
    <property type="nucleotide sequence ID" value="NZ_PGTO01000015.1"/>
</dbReference>
<keyword evidence="1" id="KW-0472">Membrane</keyword>
<proteinExistence type="predicted"/>
<dbReference type="EMBL" id="PGTO01000015">
    <property type="protein sequence ID" value="RAU20915.1"/>
    <property type="molecule type" value="Genomic_DNA"/>
</dbReference>
<gene>
    <name evidence="2" type="ORF">CU669_15910</name>
</gene>
<protein>
    <recommendedName>
        <fullName evidence="4">Copper resistance protein D domain-containing protein</fullName>
    </recommendedName>
</protein>
<evidence type="ECO:0000313" key="2">
    <source>
        <dbReference type="EMBL" id="RAU20915.1"/>
    </source>
</evidence>
<evidence type="ECO:0000256" key="1">
    <source>
        <dbReference type="SAM" id="Phobius"/>
    </source>
</evidence>
<feature type="transmembrane region" description="Helical" evidence="1">
    <location>
        <begin position="50"/>
        <end position="72"/>
    </location>
</feature>
<feature type="transmembrane region" description="Helical" evidence="1">
    <location>
        <begin position="133"/>
        <end position="155"/>
    </location>
</feature>
<comment type="caution">
    <text evidence="2">The sequence shown here is derived from an EMBL/GenBank/DDBJ whole genome shotgun (WGS) entry which is preliminary data.</text>
</comment>
<feature type="transmembrane region" description="Helical" evidence="1">
    <location>
        <begin position="6"/>
        <end position="30"/>
    </location>
</feature>
<dbReference type="OrthoDB" id="8419862at2"/>
<evidence type="ECO:0008006" key="4">
    <source>
        <dbReference type="Google" id="ProtNLM"/>
    </source>
</evidence>
<dbReference type="AlphaFoldDB" id="A0A364NVI5"/>
<feature type="transmembrane region" description="Helical" evidence="1">
    <location>
        <begin position="92"/>
        <end position="112"/>
    </location>
</feature>
<sequence>MDYTYGLAMGIHTLAAVVWVGGMFFAHVILRPVLGELEPAQRLGVWRQVLPRFFTFVWISIIGLLATGYGVLLFGFRGGFSGGPSHVDVMQLSGLVMMGLYVQLFFGPWQGFKRAFAAGDFPKTAEYQARIRHIVTINLILGMLTIFIGTVGSLLGT</sequence>
<accession>A0A364NVI5</accession>
<keyword evidence="3" id="KW-1185">Reference proteome</keyword>
<name>A0A364NVI5_9PROT</name>
<dbReference type="Proteomes" id="UP000251075">
    <property type="component" value="Unassembled WGS sequence"/>
</dbReference>
<reference evidence="2 3" key="1">
    <citation type="submission" date="2017-11" db="EMBL/GenBank/DDBJ databases">
        <title>Draft genome sequence of magnetotactic bacterium Magnetospirillum kuznetsovii LBB-42.</title>
        <authorList>
            <person name="Grouzdev D.S."/>
            <person name="Rysina M.S."/>
            <person name="Baslerov R.V."/>
            <person name="Koziaeva V."/>
        </authorList>
    </citation>
    <scope>NUCLEOTIDE SEQUENCE [LARGE SCALE GENOMIC DNA]</scope>
    <source>
        <strain evidence="2 3">LBB-42</strain>
    </source>
</reference>
<evidence type="ECO:0000313" key="3">
    <source>
        <dbReference type="Proteomes" id="UP000251075"/>
    </source>
</evidence>